<sequence length="158" mass="17051">MTQFAEQWPDDLTLVSRYLVSVLSLIQDPPGWLAGDVEPSRKKEVLIACLQSAVRGEREQLAQWVHRSDHRLNSSLPLFTSSPFTRAHNVLVVCIGEDLMNLKSQPRSVHPRPSRTDVSSPRCRSNRAFPLAGAVPEQGSVQGQGGGGGGGGGGGRLD</sequence>
<organism evidence="2 3">
    <name type="scientific">Pleuronectes platessa</name>
    <name type="common">European plaice</name>
    <dbReference type="NCBI Taxonomy" id="8262"/>
    <lineage>
        <taxon>Eukaryota</taxon>
        <taxon>Metazoa</taxon>
        <taxon>Chordata</taxon>
        <taxon>Craniata</taxon>
        <taxon>Vertebrata</taxon>
        <taxon>Euteleostomi</taxon>
        <taxon>Actinopterygii</taxon>
        <taxon>Neopterygii</taxon>
        <taxon>Teleostei</taxon>
        <taxon>Neoteleostei</taxon>
        <taxon>Acanthomorphata</taxon>
        <taxon>Carangaria</taxon>
        <taxon>Pleuronectiformes</taxon>
        <taxon>Pleuronectoidei</taxon>
        <taxon>Pleuronectidae</taxon>
        <taxon>Pleuronectes</taxon>
    </lineage>
</organism>
<proteinExistence type="predicted"/>
<evidence type="ECO:0000313" key="2">
    <source>
        <dbReference type="EMBL" id="CAB1432188.1"/>
    </source>
</evidence>
<protein>
    <submittedName>
        <fullName evidence="2">Uncharacterized protein</fullName>
    </submittedName>
</protein>
<dbReference type="Proteomes" id="UP001153269">
    <property type="component" value="Unassembled WGS sequence"/>
</dbReference>
<evidence type="ECO:0000256" key="1">
    <source>
        <dbReference type="SAM" id="MobiDB-lite"/>
    </source>
</evidence>
<evidence type="ECO:0000313" key="3">
    <source>
        <dbReference type="Proteomes" id="UP001153269"/>
    </source>
</evidence>
<name>A0A9N7UHI2_PLEPL</name>
<feature type="compositionally biased region" description="Gly residues" evidence="1">
    <location>
        <begin position="142"/>
        <end position="158"/>
    </location>
</feature>
<keyword evidence="3" id="KW-1185">Reference proteome</keyword>
<feature type="region of interest" description="Disordered" evidence="1">
    <location>
        <begin position="104"/>
        <end position="158"/>
    </location>
</feature>
<reference evidence="2" key="1">
    <citation type="submission" date="2020-03" db="EMBL/GenBank/DDBJ databases">
        <authorList>
            <person name="Weist P."/>
        </authorList>
    </citation>
    <scope>NUCLEOTIDE SEQUENCE</scope>
</reference>
<accession>A0A9N7UHI2</accession>
<dbReference type="AlphaFoldDB" id="A0A9N7UHI2"/>
<dbReference type="EMBL" id="CADEAL010001413">
    <property type="protein sequence ID" value="CAB1432188.1"/>
    <property type="molecule type" value="Genomic_DNA"/>
</dbReference>
<gene>
    <name evidence="2" type="ORF">PLEPLA_LOCUS20245</name>
</gene>
<comment type="caution">
    <text evidence="2">The sequence shown here is derived from an EMBL/GenBank/DDBJ whole genome shotgun (WGS) entry which is preliminary data.</text>
</comment>